<dbReference type="GO" id="GO:0000155">
    <property type="term" value="F:phosphorelay sensor kinase activity"/>
    <property type="evidence" value="ECO:0007669"/>
    <property type="project" value="InterPro"/>
</dbReference>
<dbReference type="GO" id="GO:0005886">
    <property type="term" value="C:plasma membrane"/>
    <property type="evidence" value="ECO:0007669"/>
    <property type="project" value="TreeGrafter"/>
</dbReference>
<gene>
    <name evidence="13" type="ORF">ABOZ73_06180</name>
</gene>
<evidence type="ECO:0000256" key="4">
    <source>
        <dbReference type="ARBA" id="ARBA00022553"/>
    </source>
</evidence>
<proteinExistence type="predicted"/>
<dbReference type="SMART" id="SM00387">
    <property type="entry name" value="HATPase_c"/>
    <property type="match status" value="1"/>
</dbReference>
<dbReference type="RefSeq" id="WP_369061592.1">
    <property type="nucleotide sequence ID" value="NZ_CP158375.1"/>
</dbReference>
<sequence length="439" mass="47288">MKSGSLRLRLLATAGAAIATALFVAFIALSAMFERHVERRYGEQLDMHVQSLAARLTLTPELQLALSRPLSDTRFNQPLSGVYWAVTNPADGTQFHSRSLWDRQLPPPGVETETGRPRREAGLLVAERRVRLIRGGEPYPAVLQAAMDDTAVADARHEFNQDLALSLIVVGIALSLAAWFQVEVGLRPLERLRSAADRLDDDPQARLPERHSTEVLPLVAAINRLLDARAASIQAAQARAGDLAHGLKTPLSALRNQAGRLSADGHEDAAAALKAAVTAMERQVDRELTRVRAAAAAEAPRQACRLHTVASQLIRVVSRTTDGEGLTWRNEVPEDAVGPISHADLAEALGAILDNAARHARGQVRVSVEDGALVVEDDGPGMDENQRQTALRRGVRLDERGGAGLGLAIASEVLAAYDWSLNLEKSPLGGLLARLSPKI</sequence>
<dbReference type="PROSITE" id="PS50885">
    <property type="entry name" value="HAMP"/>
    <property type="match status" value="1"/>
</dbReference>
<feature type="transmembrane region" description="Helical" evidence="10">
    <location>
        <begin position="12"/>
        <end position="33"/>
    </location>
</feature>
<evidence type="ECO:0000256" key="1">
    <source>
        <dbReference type="ARBA" id="ARBA00000085"/>
    </source>
</evidence>
<evidence type="ECO:0000313" key="13">
    <source>
        <dbReference type="EMBL" id="XDO98004.1"/>
    </source>
</evidence>
<dbReference type="InterPro" id="IPR036890">
    <property type="entry name" value="HATPase_C_sf"/>
</dbReference>
<feature type="transmembrane region" description="Helical" evidence="10">
    <location>
        <begin position="163"/>
        <end position="182"/>
    </location>
</feature>
<dbReference type="Gene3D" id="3.30.565.10">
    <property type="entry name" value="Histidine kinase-like ATPase, C-terminal domain"/>
    <property type="match status" value="1"/>
</dbReference>
<dbReference type="PROSITE" id="PS50109">
    <property type="entry name" value="HIS_KIN"/>
    <property type="match status" value="1"/>
</dbReference>
<dbReference type="SUPFAM" id="SSF55874">
    <property type="entry name" value="ATPase domain of HSP90 chaperone/DNA topoisomerase II/histidine kinase"/>
    <property type="match status" value="1"/>
</dbReference>
<keyword evidence="4" id="KW-0597">Phosphoprotein</keyword>
<dbReference type="Pfam" id="PF02518">
    <property type="entry name" value="HATPase_c"/>
    <property type="match status" value="1"/>
</dbReference>
<keyword evidence="7 13" id="KW-0418">Kinase</keyword>
<reference evidence="13" key="1">
    <citation type="submission" date="2024-06" db="EMBL/GenBank/DDBJ databases">
        <title>Caulobacter inopinatus, sp. nov.</title>
        <authorList>
            <person name="Donachie S.P."/>
        </authorList>
    </citation>
    <scope>NUCLEOTIDE SEQUENCE</scope>
    <source>
        <strain evidence="13">73W</strain>
    </source>
</reference>
<evidence type="ECO:0000256" key="7">
    <source>
        <dbReference type="ARBA" id="ARBA00022777"/>
    </source>
</evidence>
<dbReference type="InterPro" id="IPR005467">
    <property type="entry name" value="His_kinase_dom"/>
</dbReference>
<dbReference type="InterPro" id="IPR036097">
    <property type="entry name" value="HisK_dim/P_sf"/>
</dbReference>
<evidence type="ECO:0000256" key="9">
    <source>
        <dbReference type="ARBA" id="ARBA00023012"/>
    </source>
</evidence>
<organism evidence="13">
    <name type="scientific">Caulobacter sp. 73W</name>
    <dbReference type="NCBI Taxonomy" id="3161137"/>
    <lineage>
        <taxon>Bacteria</taxon>
        <taxon>Pseudomonadati</taxon>
        <taxon>Pseudomonadota</taxon>
        <taxon>Alphaproteobacteria</taxon>
        <taxon>Caulobacterales</taxon>
        <taxon>Caulobacteraceae</taxon>
        <taxon>Caulobacter</taxon>
    </lineage>
</organism>
<dbReference type="EC" id="2.7.13.3" evidence="3"/>
<evidence type="ECO:0000256" key="10">
    <source>
        <dbReference type="SAM" id="Phobius"/>
    </source>
</evidence>
<evidence type="ECO:0000256" key="6">
    <source>
        <dbReference type="ARBA" id="ARBA00022692"/>
    </source>
</evidence>
<evidence type="ECO:0000259" key="11">
    <source>
        <dbReference type="PROSITE" id="PS50109"/>
    </source>
</evidence>
<accession>A0AB39KWH5</accession>
<dbReference type="InterPro" id="IPR003594">
    <property type="entry name" value="HATPase_dom"/>
</dbReference>
<evidence type="ECO:0000256" key="2">
    <source>
        <dbReference type="ARBA" id="ARBA00004370"/>
    </source>
</evidence>
<dbReference type="Gene3D" id="1.10.287.130">
    <property type="match status" value="1"/>
</dbReference>
<keyword evidence="5" id="KW-0808">Transferase</keyword>
<protein>
    <recommendedName>
        <fullName evidence="3">histidine kinase</fullName>
        <ecNumber evidence="3">2.7.13.3</ecNumber>
    </recommendedName>
</protein>
<dbReference type="InterPro" id="IPR050428">
    <property type="entry name" value="TCS_sensor_his_kinase"/>
</dbReference>
<dbReference type="InterPro" id="IPR003660">
    <property type="entry name" value="HAMP_dom"/>
</dbReference>
<keyword evidence="9" id="KW-0902">Two-component regulatory system</keyword>
<feature type="domain" description="HAMP" evidence="12">
    <location>
        <begin position="183"/>
        <end position="234"/>
    </location>
</feature>
<evidence type="ECO:0000256" key="5">
    <source>
        <dbReference type="ARBA" id="ARBA00022679"/>
    </source>
</evidence>
<evidence type="ECO:0000256" key="8">
    <source>
        <dbReference type="ARBA" id="ARBA00022989"/>
    </source>
</evidence>
<dbReference type="PANTHER" id="PTHR45436:SF5">
    <property type="entry name" value="SENSOR HISTIDINE KINASE TRCS"/>
    <property type="match status" value="1"/>
</dbReference>
<dbReference type="EMBL" id="CP158375">
    <property type="protein sequence ID" value="XDO98004.1"/>
    <property type="molecule type" value="Genomic_DNA"/>
</dbReference>
<keyword evidence="10" id="KW-0472">Membrane</keyword>
<feature type="domain" description="Histidine kinase" evidence="11">
    <location>
        <begin position="242"/>
        <end position="439"/>
    </location>
</feature>
<name>A0AB39KWH5_9CAUL</name>
<keyword evidence="6 10" id="KW-0812">Transmembrane</keyword>
<keyword evidence="8 10" id="KW-1133">Transmembrane helix</keyword>
<dbReference type="AlphaFoldDB" id="A0AB39KWH5"/>
<dbReference type="SUPFAM" id="SSF47384">
    <property type="entry name" value="Homodimeric domain of signal transducing histidine kinase"/>
    <property type="match status" value="1"/>
</dbReference>
<evidence type="ECO:0000256" key="3">
    <source>
        <dbReference type="ARBA" id="ARBA00012438"/>
    </source>
</evidence>
<evidence type="ECO:0000259" key="12">
    <source>
        <dbReference type="PROSITE" id="PS50885"/>
    </source>
</evidence>
<comment type="catalytic activity">
    <reaction evidence="1">
        <text>ATP + protein L-histidine = ADP + protein N-phospho-L-histidine.</text>
        <dbReference type="EC" id="2.7.13.3"/>
    </reaction>
</comment>
<dbReference type="PANTHER" id="PTHR45436">
    <property type="entry name" value="SENSOR HISTIDINE KINASE YKOH"/>
    <property type="match status" value="1"/>
</dbReference>
<comment type="subcellular location">
    <subcellularLocation>
        <location evidence="2">Membrane</location>
    </subcellularLocation>
</comment>